<comment type="subcellular location">
    <subcellularLocation>
        <location evidence="1">Membrane</location>
        <topology evidence="1">Multi-pass membrane protein</topology>
    </subcellularLocation>
</comment>
<evidence type="ECO:0000256" key="9">
    <source>
        <dbReference type="ARBA" id="ARBA00023264"/>
    </source>
</evidence>
<keyword evidence="7" id="KW-0472">Membrane</keyword>
<evidence type="ECO:0000256" key="7">
    <source>
        <dbReference type="ARBA" id="ARBA00023136"/>
    </source>
</evidence>
<dbReference type="Pfam" id="PF01066">
    <property type="entry name" value="CDP-OH_P_transf"/>
    <property type="match status" value="1"/>
</dbReference>
<evidence type="ECO:0000313" key="11">
    <source>
        <dbReference type="EMBL" id="GMH70396.1"/>
    </source>
</evidence>
<comment type="caution">
    <text evidence="11">The sequence shown here is derived from an EMBL/GenBank/DDBJ whole genome shotgun (WGS) entry which is preliminary data.</text>
</comment>
<keyword evidence="2" id="KW-0444">Lipid biosynthesis</keyword>
<evidence type="ECO:0000256" key="1">
    <source>
        <dbReference type="ARBA" id="ARBA00004141"/>
    </source>
</evidence>
<evidence type="ECO:0000256" key="2">
    <source>
        <dbReference type="ARBA" id="ARBA00022516"/>
    </source>
</evidence>
<keyword evidence="9" id="KW-1208">Phospholipid metabolism</keyword>
<dbReference type="PROSITE" id="PS00379">
    <property type="entry name" value="CDP_ALCOHOL_P_TRANSF"/>
    <property type="match status" value="1"/>
</dbReference>
<dbReference type="AlphaFoldDB" id="A0A9W7AGY9"/>
<organism evidence="11 12">
    <name type="scientific">Triparma retinervis</name>
    <dbReference type="NCBI Taxonomy" id="2557542"/>
    <lineage>
        <taxon>Eukaryota</taxon>
        <taxon>Sar</taxon>
        <taxon>Stramenopiles</taxon>
        <taxon>Ochrophyta</taxon>
        <taxon>Bolidophyceae</taxon>
        <taxon>Parmales</taxon>
        <taxon>Triparmaceae</taxon>
        <taxon>Triparma</taxon>
    </lineage>
</organism>
<dbReference type="PANTHER" id="PTHR14269:SF11">
    <property type="entry name" value="CDP-DIACYLGLYCEROL--GLYCEROL-3-PHOSPHATE 3-PHOSPHATIDYLTRANSFERASE"/>
    <property type="match status" value="1"/>
</dbReference>
<evidence type="ECO:0000256" key="6">
    <source>
        <dbReference type="ARBA" id="ARBA00023098"/>
    </source>
</evidence>
<dbReference type="InterPro" id="IPR043130">
    <property type="entry name" value="CDP-OH_PTrfase_TM_dom"/>
</dbReference>
<accession>A0A9W7AGY9</accession>
<keyword evidence="12" id="KW-1185">Reference proteome</keyword>
<evidence type="ECO:0000256" key="3">
    <source>
        <dbReference type="ARBA" id="ARBA00022679"/>
    </source>
</evidence>
<keyword evidence="6" id="KW-0443">Lipid metabolism</keyword>
<evidence type="ECO:0000256" key="8">
    <source>
        <dbReference type="ARBA" id="ARBA00023209"/>
    </source>
</evidence>
<proteinExistence type="inferred from homology"/>
<dbReference type="GO" id="GO:0016780">
    <property type="term" value="F:phosphotransferase activity, for other substituted phosphate groups"/>
    <property type="evidence" value="ECO:0007669"/>
    <property type="project" value="InterPro"/>
</dbReference>
<dbReference type="InterPro" id="IPR050324">
    <property type="entry name" value="CDP-alcohol_PTase-I"/>
</dbReference>
<evidence type="ECO:0000256" key="10">
    <source>
        <dbReference type="RuleBase" id="RU003750"/>
    </source>
</evidence>
<dbReference type="Gene3D" id="1.20.120.1760">
    <property type="match status" value="1"/>
</dbReference>
<dbReference type="GO" id="GO:0016020">
    <property type="term" value="C:membrane"/>
    <property type="evidence" value="ECO:0007669"/>
    <property type="project" value="UniProtKB-SubCell"/>
</dbReference>
<dbReference type="EMBL" id="BRXZ01002798">
    <property type="protein sequence ID" value="GMH70396.1"/>
    <property type="molecule type" value="Genomic_DNA"/>
</dbReference>
<name>A0A9W7AGY9_9STRA</name>
<dbReference type="GO" id="GO:0046474">
    <property type="term" value="P:glycerophospholipid biosynthetic process"/>
    <property type="evidence" value="ECO:0007669"/>
    <property type="project" value="TreeGrafter"/>
</dbReference>
<evidence type="ECO:0000313" key="12">
    <source>
        <dbReference type="Proteomes" id="UP001165082"/>
    </source>
</evidence>
<dbReference type="PANTHER" id="PTHR14269">
    <property type="entry name" value="CDP-DIACYLGLYCEROL--GLYCEROL-3-PHOSPHATE 3-PHOSPHATIDYLTRANSFERASE-RELATED"/>
    <property type="match status" value="1"/>
</dbReference>
<keyword evidence="4" id="KW-0812">Transmembrane</keyword>
<gene>
    <name evidence="11" type="ORF">TrRE_jg2522</name>
</gene>
<sequence length="152" mass="16654">MGQRKSQYHTTLALLATYIPLSDWADGYLARRHNMSTQLGSFLDPFADKFFMLTLSLTLCHSGAIDSALYPEVVGLWVFRDMFLLTMGFAVLGGDKSLHLLSGSGGARISASPLSKSNSVLQFLTVGLGTGLLAYYGGREGACFVMFFWFFV</sequence>
<dbReference type="Proteomes" id="UP001165082">
    <property type="component" value="Unassembled WGS sequence"/>
</dbReference>
<dbReference type="InterPro" id="IPR000462">
    <property type="entry name" value="CDP-OH_P_trans"/>
</dbReference>
<keyword evidence="5" id="KW-1133">Transmembrane helix</keyword>
<evidence type="ECO:0000256" key="4">
    <source>
        <dbReference type="ARBA" id="ARBA00022692"/>
    </source>
</evidence>
<dbReference type="InterPro" id="IPR048254">
    <property type="entry name" value="CDP_ALCOHOL_P_TRANSF_CS"/>
</dbReference>
<reference evidence="11" key="1">
    <citation type="submission" date="2022-07" db="EMBL/GenBank/DDBJ databases">
        <title>Genome analysis of Parmales, a sister group of diatoms, reveals the evolutionary specialization of diatoms from phago-mixotrophs to photoautotrophs.</title>
        <authorList>
            <person name="Ban H."/>
            <person name="Sato S."/>
            <person name="Yoshikawa S."/>
            <person name="Kazumasa Y."/>
            <person name="Nakamura Y."/>
            <person name="Ichinomiya M."/>
            <person name="Saitoh K."/>
            <person name="Sato N."/>
            <person name="Blanc-Mathieu R."/>
            <person name="Endo H."/>
            <person name="Kuwata A."/>
            <person name="Ogata H."/>
        </authorList>
    </citation>
    <scope>NUCLEOTIDE SEQUENCE</scope>
</reference>
<comment type="similarity">
    <text evidence="10">Belongs to the CDP-alcohol phosphatidyltransferase class-I family.</text>
</comment>
<dbReference type="OrthoDB" id="10020554at2759"/>
<protein>
    <submittedName>
        <fullName evidence="11">Uncharacterized protein</fullName>
    </submittedName>
</protein>
<evidence type="ECO:0000256" key="5">
    <source>
        <dbReference type="ARBA" id="ARBA00022989"/>
    </source>
</evidence>
<keyword evidence="3 10" id="KW-0808">Transferase</keyword>
<keyword evidence="8" id="KW-0594">Phospholipid biosynthesis</keyword>